<evidence type="ECO:0000256" key="1">
    <source>
        <dbReference type="SAM" id="MobiDB-lite"/>
    </source>
</evidence>
<feature type="transmembrane region" description="Helical" evidence="2">
    <location>
        <begin position="162"/>
        <end position="183"/>
    </location>
</feature>
<evidence type="ECO:0000313" key="3">
    <source>
        <dbReference type="EMBL" id="TEB37279.1"/>
    </source>
</evidence>
<feature type="region of interest" description="Disordered" evidence="1">
    <location>
        <begin position="246"/>
        <end position="389"/>
    </location>
</feature>
<dbReference type="STRING" id="71717.A0A4Y7TUN8"/>
<dbReference type="EMBL" id="QPFP01000004">
    <property type="protein sequence ID" value="TEB37279.1"/>
    <property type="molecule type" value="Genomic_DNA"/>
</dbReference>
<comment type="caution">
    <text evidence="3">The sequence shown here is derived from an EMBL/GenBank/DDBJ whole genome shotgun (WGS) entry which is preliminary data.</text>
</comment>
<feature type="compositionally biased region" description="Pro residues" evidence="1">
    <location>
        <begin position="252"/>
        <end position="264"/>
    </location>
</feature>
<keyword evidence="2" id="KW-1133">Transmembrane helix</keyword>
<protein>
    <recommendedName>
        <fullName evidence="5">Mid2 domain-containing protein</fullName>
    </recommendedName>
</protein>
<keyword evidence="4" id="KW-1185">Reference proteome</keyword>
<accession>A0A4Y7TUN8</accession>
<dbReference type="AlphaFoldDB" id="A0A4Y7TUN8"/>
<keyword evidence="2" id="KW-0472">Membrane</keyword>
<feature type="region of interest" description="Disordered" evidence="1">
    <location>
        <begin position="32"/>
        <end position="123"/>
    </location>
</feature>
<organism evidence="3 4">
    <name type="scientific">Coprinellus micaceus</name>
    <name type="common">Glistening ink-cap mushroom</name>
    <name type="synonym">Coprinus micaceus</name>
    <dbReference type="NCBI Taxonomy" id="71717"/>
    <lineage>
        <taxon>Eukaryota</taxon>
        <taxon>Fungi</taxon>
        <taxon>Dikarya</taxon>
        <taxon>Basidiomycota</taxon>
        <taxon>Agaricomycotina</taxon>
        <taxon>Agaricomycetes</taxon>
        <taxon>Agaricomycetidae</taxon>
        <taxon>Agaricales</taxon>
        <taxon>Agaricineae</taxon>
        <taxon>Psathyrellaceae</taxon>
        <taxon>Coprinellus</taxon>
    </lineage>
</organism>
<reference evidence="3 4" key="1">
    <citation type="journal article" date="2019" name="Nat. Ecol. Evol.">
        <title>Megaphylogeny resolves global patterns of mushroom evolution.</title>
        <authorList>
            <person name="Varga T."/>
            <person name="Krizsan K."/>
            <person name="Foldi C."/>
            <person name="Dima B."/>
            <person name="Sanchez-Garcia M."/>
            <person name="Sanchez-Ramirez S."/>
            <person name="Szollosi G.J."/>
            <person name="Szarkandi J.G."/>
            <person name="Papp V."/>
            <person name="Albert L."/>
            <person name="Andreopoulos W."/>
            <person name="Angelini C."/>
            <person name="Antonin V."/>
            <person name="Barry K.W."/>
            <person name="Bougher N.L."/>
            <person name="Buchanan P."/>
            <person name="Buyck B."/>
            <person name="Bense V."/>
            <person name="Catcheside P."/>
            <person name="Chovatia M."/>
            <person name="Cooper J."/>
            <person name="Damon W."/>
            <person name="Desjardin D."/>
            <person name="Finy P."/>
            <person name="Geml J."/>
            <person name="Haridas S."/>
            <person name="Hughes K."/>
            <person name="Justo A."/>
            <person name="Karasinski D."/>
            <person name="Kautmanova I."/>
            <person name="Kiss B."/>
            <person name="Kocsube S."/>
            <person name="Kotiranta H."/>
            <person name="LaButti K.M."/>
            <person name="Lechner B.E."/>
            <person name="Liimatainen K."/>
            <person name="Lipzen A."/>
            <person name="Lukacs Z."/>
            <person name="Mihaltcheva S."/>
            <person name="Morgado L.N."/>
            <person name="Niskanen T."/>
            <person name="Noordeloos M.E."/>
            <person name="Ohm R.A."/>
            <person name="Ortiz-Santana B."/>
            <person name="Ovrebo C."/>
            <person name="Racz N."/>
            <person name="Riley R."/>
            <person name="Savchenko A."/>
            <person name="Shiryaev A."/>
            <person name="Soop K."/>
            <person name="Spirin V."/>
            <person name="Szebenyi C."/>
            <person name="Tomsovsky M."/>
            <person name="Tulloss R.E."/>
            <person name="Uehling J."/>
            <person name="Grigoriev I.V."/>
            <person name="Vagvolgyi C."/>
            <person name="Papp T."/>
            <person name="Martin F.M."/>
            <person name="Miettinen O."/>
            <person name="Hibbett D.S."/>
            <person name="Nagy L.G."/>
        </authorList>
    </citation>
    <scope>NUCLEOTIDE SEQUENCE [LARGE SCALE GENOMIC DNA]</scope>
    <source>
        <strain evidence="3 4">FP101781</strain>
    </source>
</reference>
<feature type="compositionally biased region" description="Polar residues" evidence="1">
    <location>
        <begin position="69"/>
        <end position="90"/>
    </location>
</feature>
<evidence type="ECO:0000256" key="2">
    <source>
        <dbReference type="SAM" id="Phobius"/>
    </source>
</evidence>
<evidence type="ECO:0008006" key="5">
    <source>
        <dbReference type="Google" id="ProtNLM"/>
    </source>
</evidence>
<feature type="compositionally biased region" description="Low complexity" evidence="1">
    <location>
        <begin position="98"/>
        <end position="123"/>
    </location>
</feature>
<gene>
    <name evidence="3" type="ORF">FA13DRAFT_1726360</name>
</gene>
<proteinExistence type="predicted"/>
<dbReference type="Proteomes" id="UP000298030">
    <property type="component" value="Unassembled WGS sequence"/>
</dbReference>
<evidence type="ECO:0000313" key="4">
    <source>
        <dbReference type="Proteomes" id="UP000298030"/>
    </source>
</evidence>
<feature type="compositionally biased region" description="Polar residues" evidence="1">
    <location>
        <begin position="282"/>
        <end position="293"/>
    </location>
</feature>
<dbReference type="OrthoDB" id="10429012at2759"/>
<feature type="compositionally biased region" description="Polar residues" evidence="1">
    <location>
        <begin position="321"/>
        <end position="347"/>
    </location>
</feature>
<sequence>MPVTVATSFLVISLNALVRPNPRHRDAALLFARSRGDDEDSSDGDRDSDSDSDSDSEEGVPSRRPFPPTTYSTASQTRTGGIMSTSQTNSPGGGIAGPTGTTIAFGNHTMSTTSSSITTTPSPTLSFTSLPESFSLSTSATSNNSFVPPGTSSNSNVRISNGAIIGMTLGIVFLGALIWMIILKMVKRKRRARKLPRGFIPSTILVDSQSFRGSVTELPVAPSTTTTGSSLTSSSRVRLSLSPFAALRIGSPSPPPSNPPPPPGLSGLALRRSSQQTSSSSYHTTKPMSTLSSHPEERMYPEQDPLYLAVPPPPPPATGPRGNTESAPSPAMSSVQTGMPTTYTSYNHPYRISTGFQQREYDEYYDEEDRDGQKSNSHRDPPPSYGMAF</sequence>
<name>A0A4Y7TUN8_COPMI</name>
<keyword evidence="2" id="KW-0812">Transmembrane</keyword>
<feature type="compositionally biased region" description="Basic and acidic residues" evidence="1">
    <location>
        <begin position="371"/>
        <end position="381"/>
    </location>
</feature>